<sequence>MSRKRAKDAANWAALLRLTRCGLNLNKLIGSSDGVRAFSMQLQQHFESTKFTHVGVEWDASPQLLALAGALAMQCECGITILRPLSENRDSGDVTTASVLVLVELVENGDDLLVTLHRTSQCVMTPSTAVGLAAVCAKEEITFDDLSVSWYCGWTPKGAKLEVATSVSPVRQLEKYKLRHCTTSYEGNQLGEDRNEHWIDGDIAMYAVYDGHGGDIAVNFIQDTLGRIIQDALHLRRSDKHDTSKDETRVIVPSKRKSLSASSPLLVQDILRQSFLTCDQQLKDKLTAYGPTVKASRGYCNTGSCAVTVVFDGDKLYVANVGDCQAVLGLEREATPLHGHNITWDAKVLSTLHDCNNPDEVKRVIERSNDRNAVRLSHDDQLHRPGAEYGGAKRVAGSLMVTRALGDWYLKAEEFSSMPYKPKVPYITAEPDVVVHALTKQDKFVILASDGLWELVPPLLAVQVVSNYVSSAQHVADNPIPSASAALVHMALEEAARREGMAVHELLALTKGPARRSIHDDITCTVVFLEHPSD</sequence>
<dbReference type="Pfam" id="PF00481">
    <property type="entry name" value="PP2C"/>
    <property type="match status" value="1"/>
</dbReference>
<dbReference type="InterPro" id="IPR000222">
    <property type="entry name" value="PP2C_BS"/>
</dbReference>
<gene>
    <name evidence="7" type="ORF">H310_11970</name>
</gene>
<dbReference type="GO" id="GO:0004722">
    <property type="term" value="F:protein serine/threonine phosphatase activity"/>
    <property type="evidence" value="ECO:0007669"/>
    <property type="project" value="InterPro"/>
</dbReference>
<dbReference type="GO" id="GO:0016020">
    <property type="term" value="C:membrane"/>
    <property type="evidence" value="ECO:0007669"/>
    <property type="project" value="UniProtKB-SubCell"/>
</dbReference>
<proteinExistence type="inferred from homology"/>
<dbReference type="OrthoDB" id="420076at2759"/>
<dbReference type="RefSeq" id="XP_008877084.1">
    <property type="nucleotide sequence ID" value="XM_008878862.1"/>
</dbReference>
<dbReference type="GO" id="GO:0046872">
    <property type="term" value="F:metal ion binding"/>
    <property type="evidence" value="ECO:0007669"/>
    <property type="project" value="UniProtKB-KW"/>
</dbReference>
<keyword evidence="3 5" id="KW-0378">Hydrolase</keyword>
<accession>A0A024TL35</accession>
<comment type="similarity">
    <text evidence="5">Belongs to the PP2C family.</text>
</comment>
<name>A0A024TL35_9STRA</name>
<dbReference type="EMBL" id="KI913986">
    <property type="protein sequence ID" value="ETV94321.1"/>
    <property type="molecule type" value="Genomic_DNA"/>
</dbReference>
<dbReference type="VEuPathDB" id="FungiDB:H310_11970"/>
<evidence type="ECO:0000256" key="2">
    <source>
        <dbReference type="ARBA" id="ARBA00022723"/>
    </source>
</evidence>
<organism evidence="7">
    <name type="scientific">Aphanomyces invadans</name>
    <dbReference type="NCBI Taxonomy" id="157072"/>
    <lineage>
        <taxon>Eukaryota</taxon>
        <taxon>Sar</taxon>
        <taxon>Stramenopiles</taxon>
        <taxon>Oomycota</taxon>
        <taxon>Saprolegniomycetes</taxon>
        <taxon>Saprolegniales</taxon>
        <taxon>Verrucalvaceae</taxon>
        <taxon>Aphanomyces</taxon>
    </lineage>
</organism>
<dbReference type="STRING" id="157072.A0A024TL35"/>
<evidence type="ECO:0000256" key="1">
    <source>
        <dbReference type="ARBA" id="ARBA00004170"/>
    </source>
</evidence>
<evidence type="ECO:0000259" key="6">
    <source>
        <dbReference type="PROSITE" id="PS51746"/>
    </source>
</evidence>
<evidence type="ECO:0000313" key="7">
    <source>
        <dbReference type="EMBL" id="ETV94321.1"/>
    </source>
</evidence>
<protein>
    <recommendedName>
        <fullName evidence="6">PPM-type phosphatase domain-containing protein</fullName>
    </recommendedName>
</protein>
<comment type="subcellular location">
    <subcellularLocation>
        <location evidence="1">Membrane</location>
        <topology evidence="1">Peripheral membrane protein</topology>
    </subcellularLocation>
</comment>
<dbReference type="CDD" id="cd00143">
    <property type="entry name" value="PP2Cc"/>
    <property type="match status" value="1"/>
</dbReference>
<evidence type="ECO:0000256" key="3">
    <source>
        <dbReference type="ARBA" id="ARBA00022801"/>
    </source>
</evidence>
<dbReference type="InterPro" id="IPR036457">
    <property type="entry name" value="PPM-type-like_dom_sf"/>
</dbReference>
<dbReference type="Gene3D" id="3.60.40.10">
    <property type="entry name" value="PPM-type phosphatase domain"/>
    <property type="match status" value="1"/>
</dbReference>
<evidence type="ECO:0000256" key="5">
    <source>
        <dbReference type="RuleBase" id="RU003465"/>
    </source>
</evidence>
<keyword evidence="2" id="KW-0479">Metal-binding</keyword>
<keyword evidence="4 5" id="KW-0904">Protein phosphatase</keyword>
<dbReference type="SUPFAM" id="SSF81606">
    <property type="entry name" value="PP2C-like"/>
    <property type="match status" value="1"/>
</dbReference>
<dbReference type="SMART" id="SM00332">
    <property type="entry name" value="PP2Cc"/>
    <property type="match status" value="1"/>
</dbReference>
<dbReference type="InterPro" id="IPR015655">
    <property type="entry name" value="PP2C"/>
</dbReference>
<feature type="domain" description="PPM-type phosphatase" evidence="6">
    <location>
        <begin position="182"/>
        <end position="529"/>
    </location>
</feature>
<dbReference type="eggNOG" id="KOG0700">
    <property type="taxonomic scope" value="Eukaryota"/>
</dbReference>
<reference evidence="7" key="1">
    <citation type="submission" date="2013-12" db="EMBL/GenBank/DDBJ databases">
        <title>The Genome Sequence of Aphanomyces invadans NJM9701.</title>
        <authorList>
            <consortium name="The Broad Institute Genomics Platform"/>
            <person name="Russ C."/>
            <person name="Tyler B."/>
            <person name="van West P."/>
            <person name="Dieguez-Uribeondo J."/>
            <person name="Young S.K."/>
            <person name="Zeng Q."/>
            <person name="Gargeya S."/>
            <person name="Fitzgerald M."/>
            <person name="Abouelleil A."/>
            <person name="Alvarado L."/>
            <person name="Chapman S.B."/>
            <person name="Gainer-Dewar J."/>
            <person name="Goldberg J."/>
            <person name="Griggs A."/>
            <person name="Gujja S."/>
            <person name="Hansen M."/>
            <person name="Howarth C."/>
            <person name="Imamovic A."/>
            <person name="Ireland A."/>
            <person name="Larimer J."/>
            <person name="McCowan C."/>
            <person name="Murphy C."/>
            <person name="Pearson M."/>
            <person name="Poon T.W."/>
            <person name="Priest M."/>
            <person name="Roberts A."/>
            <person name="Saif S."/>
            <person name="Shea T."/>
            <person name="Sykes S."/>
            <person name="Wortman J."/>
            <person name="Nusbaum C."/>
            <person name="Birren B."/>
        </authorList>
    </citation>
    <scope>NUCLEOTIDE SEQUENCE [LARGE SCALE GENOMIC DNA]</scope>
    <source>
        <strain evidence="7">NJM9701</strain>
    </source>
</reference>
<dbReference type="PANTHER" id="PTHR13832">
    <property type="entry name" value="PROTEIN PHOSPHATASE 2C"/>
    <property type="match status" value="1"/>
</dbReference>
<evidence type="ECO:0000256" key="4">
    <source>
        <dbReference type="ARBA" id="ARBA00022912"/>
    </source>
</evidence>
<dbReference type="PROSITE" id="PS51746">
    <property type="entry name" value="PPM_2"/>
    <property type="match status" value="1"/>
</dbReference>
<dbReference type="PANTHER" id="PTHR13832:SF792">
    <property type="entry name" value="GM14286P"/>
    <property type="match status" value="1"/>
</dbReference>
<dbReference type="GeneID" id="20089020"/>
<dbReference type="InterPro" id="IPR001932">
    <property type="entry name" value="PPM-type_phosphatase-like_dom"/>
</dbReference>
<dbReference type="PROSITE" id="PS01032">
    <property type="entry name" value="PPM_1"/>
    <property type="match status" value="1"/>
</dbReference>
<dbReference type="AlphaFoldDB" id="A0A024TL35"/>